<feature type="DNA-binding region" description="OmpR/PhoB-type" evidence="2">
    <location>
        <begin position="7"/>
        <end position="105"/>
    </location>
</feature>
<dbReference type="InterPro" id="IPR016032">
    <property type="entry name" value="Sig_transdc_resp-reg_C-effctor"/>
</dbReference>
<feature type="domain" description="OmpR/PhoB-type" evidence="3">
    <location>
        <begin position="7"/>
        <end position="105"/>
    </location>
</feature>
<reference evidence="4 5" key="1">
    <citation type="submission" date="2019-06" db="EMBL/GenBank/DDBJ databases">
        <title>A complete genome sequence for Luteibacter pinisoli MAH-14.</title>
        <authorList>
            <person name="Baltrus D.A."/>
        </authorList>
    </citation>
    <scope>NUCLEOTIDE SEQUENCE [LARGE SCALE GENOMIC DNA]</scope>
    <source>
        <strain evidence="4 5">MAH-14</strain>
    </source>
</reference>
<dbReference type="Gene3D" id="1.10.10.10">
    <property type="entry name" value="Winged helix-like DNA-binding domain superfamily/Winged helix DNA-binding domain"/>
    <property type="match status" value="1"/>
</dbReference>
<gene>
    <name evidence="4" type="ORF">FIV34_02500</name>
</gene>
<dbReference type="CDD" id="cd00383">
    <property type="entry name" value="trans_reg_C"/>
    <property type="match status" value="1"/>
</dbReference>
<dbReference type="Proteomes" id="UP000316093">
    <property type="component" value="Chromosome"/>
</dbReference>
<keyword evidence="1 2" id="KW-0238">DNA-binding</keyword>
<dbReference type="SMART" id="SM00862">
    <property type="entry name" value="Trans_reg_C"/>
    <property type="match status" value="1"/>
</dbReference>
<dbReference type="InterPro" id="IPR036388">
    <property type="entry name" value="WH-like_DNA-bd_sf"/>
</dbReference>
<keyword evidence="5" id="KW-1185">Reference proteome</keyword>
<name>A0A4Y5Z0V2_9GAMM</name>
<dbReference type="OrthoDB" id="1971692at2"/>
<dbReference type="GO" id="GO:0000160">
    <property type="term" value="P:phosphorelay signal transduction system"/>
    <property type="evidence" value="ECO:0007669"/>
    <property type="project" value="InterPro"/>
</dbReference>
<dbReference type="Pfam" id="PF00486">
    <property type="entry name" value="Trans_reg_C"/>
    <property type="match status" value="1"/>
</dbReference>
<sequence>MQQSFPSSPFLIGNWVIHPGRREIVRHGQARLLEPRHMDVLCALAARQREVVSVGELLDACWGGGFYGDNPVHKAVAVLRRSLEDDARTPRYIATVRKRGYLMIARVRPMRGVEERLEAAIRRWGSSPAFQRRMRVLGPDDDHGWQTLTAVLLRVASTLVTDGALPSALDTVDEARGWLSSQVAATPVDGQSTKKALSSASA</sequence>
<evidence type="ECO:0000313" key="5">
    <source>
        <dbReference type="Proteomes" id="UP000316093"/>
    </source>
</evidence>
<evidence type="ECO:0000259" key="3">
    <source>
        <dbReference type="PROSITE" id="PS51755"/>
    </source>
</evidence>
<proteinExistence type="predicted"/>
<dbReference type="SUPFAM" id="SSF46894">
    <property type="entry name" value="C-terminal effector domain of the bipartite response regulators"/>
    <property type="match status" value="1"/>
</dbReference>
<evidence type="ECO:0000313" key="4">
    <source>
        <dbReference type="EMBL" id="QDE38148.1"/>
    </source>
</evidence>
<evidence type="ECO:0000256" key="1">
    <source>
        <dbReference type="ARBA" id="ARBA00023125"/>
    </source>
</evidence>
<evidence type="ECO:0000256" key="2">
    <source>
        <dbReference type="PROSITE-ProRule" id="PRU01091"/>
    </source>
</evidence>
<dbReference type="PROSITE" id="PS51755">
    <property type="entry name" value="OMPR_PHOB"/>
    <property type="match status" value="1"/>
</dbReference>
<dbReference type="AlphaFoldDB" id="A0A4Y5Z0V2"/>
<dbReference type="PANTHER" id="PTHR47691:SF3">
    <property type="entry name" value="HTH-TYPE TRANSCRIPTIONAL REGULATOR RV0890C-RELATED"/>
    <property type="match status" value="1"/>
</dbReference>
<dbReference type="GO" id="GO:0003677">
    <property type="term" value="F:DNA binding"/>
    <property type="evidence" value="ECO:0007669"/>
    <property type="project" value="UniProtKB-UniRule"/>
</dbReference>
<accession>A0A4Y5Z0V2</accession>
<dbReference type="EMBL" id="CP041046">
    <property type="protein sequence ID" value="QDE38148.1"/>
    <property type="molecule type" value="Genomic_DNA"/>
</dbReference>
<protein>
    <recommendedName>
        <fullName evidence="3">OmpR/PhoB-type domain-containing protein</fullName>
    </recommendedName>
</protein>
<dbReference type="InterPro" id="IPR001867">
    <property type="entry name" value="OmpR/PhoB-type_DNA-bd"/>
</dbReference>
<dbReference type="GO" id="GO:0006355">
    <property type="term" value="P:regulation of DNA-templated transcription"/>
    <property type="evidence" value="ECO:0007669"/>
    <property type="project" value="InterPro"/>
</dbReference>
<dbReference type="KEGG" id="lpy:FIV34_02500"/>
<dbReference type="PANTHER" id="PTHR47691">
    <property type="entry name" value="REGULATOR-RELATED"/>
    <property type="match status" value="1"/>
</dbReference>
<organism evidence="4 5">
    <name type="scientific">Luteibacter pinisoli</name>
    <dbReference type="NCBI Taxonomy" id="2589080"/>
    <lineage>
        <taxon>Bacteria</taxon>
        <taxon>Pseudomonadati</taxon>
        <taxon>Pseudomonadota</taxon>
        <taxon>Gammaproteobacteria</taxon>
        <taxon>Lysobacterales</taxon>
        <taxon>Rhodanobacteraceae</taxon>
        <taxon>Luteibacter</taxon>
    </lineage>
</organism>